<comment type="caution">
    <text evidence="2">The sequence shown here is derived from an EMBL/GenBank/DDBJ whole genome shotgun (WGS) entry which is preliminary data.</text>
</comment>
<feature type="region of interest" description="Disordered" evidence="1">
    <location>
        <begin position="1"/>
        <end position="36"/>
    </location>
</feature>
<sequence>MRQDMSSVSSQTLNTSNPKEVKKQPVQQIGGRMGDFDETENYFETSRFVSSENFVMEPAAVVEAAETIIEGTVTVKAAEAIIREAAVVNAAENIIREAAAKPIQEENTIYGEYQGSLAIGESIKQFLEQTTELKADTTGPREINISPSDQKEAFVGLFSAGADTIKDTANKVISTAADTLTTTAGVTKDMVVKDIMGLGKKESPKTREEIEKANEDAAQRAHEQKFQINLTVPHPEVSVFELDNKVVSKSQLEEALGARVTSSHIDEKGGLRTYIKTEAERVLGEKDKEQENAVQKANTLAVATKDKGLGRGELDKGTENPNHFTKATS</sequence>
<feature type="compositionally biased region" description="Basic and acidic residues" evidence="1">
    <location>
        <begin position="304"/>
        <end position="318"/>
    </location>
</feature>
<protein>
    <submittedName>
        <fullName evidence="2">Uncharacterized protein</fullName>
    </submittedName>
</protein>
<evidence type="ECO:0000256" key="1">
    <source>
        <dbReference type="SAM" id="MobiDB-lite"/>
    </source>
</evidence>
<proteinExistence type="predicted"/>
<dbReference type="Proteomes" id="UP000176405">
    <property type="component" value="Unassembled WGS sequence"/>
</dbReference>
<dbReference type="EMBL" id="MFDH01000018">
    <property type="protein sequence ID" value="OGE35731.1"/>
    <property type="molecule type" value="Genomic_DNA"/>
</dbReference>
<dbReference type="AlphaFoldDB" id="A0A1F5K4U3"/>
<feature type="region of interest" description="Disordered" evidence="1">
    <location>
        <begin position="304"/>
        <end position="329"/>
    </location>
</feature>
<name>A0A1F5K4U3_9BACT</name>
<feature type="compositionally biased region" description="Polar residues" evidence="1">
    <location>
        <begin position="319"/>
        <end position="329"/>
    </location>
</feature>
<evidence type="ECO:0000313" key="2">
    <source>
        <dbReference type="EMBL" id="OGE35731.1"/>
    </source>
</evidence>
<reference evidence="2 3" key="1">
    <citation type="journal article" date="2016" name="Nat. Commun.">
        <title>Thousands of microbial genomes shed light on interconnected biogeochemical processes in an aquifer system.</title>
        <authorList>
            <person name="Anantharaman K."/>
            <person name="Brown C.T."/>
            <person name="Hug L.A."/>
            <person name="Sharon I."/>
            <person name="Castelle C.J."/>
            <person name="Probst A.J."/>
            <person name="Thomas B.C."/>
            <person name="Singh A."/>
            <person name="Wilkins M.J."/>
            <person name="Karaoz U."/>
            <person name="Brodie E.L."/>
            <person name="Williams K.H."/>
            <person name="Hubbard S.S."/>
            <person name="Banfield J.F."/>
        </authorList>
    </citation>
    <scope>NUCLEOTIDE SEQUENCE [LARGE SCALE GENOMIC DNA]</scope>
</reference>
<accession>A0A1F5K4U3</accession>
<organism evidence="2 3">
    <name type="scientific">Candidatus Daviesbacteria bacterium RIFCSPHIGHO2_12_FULL_43_11</name>
    <dbReference type="NCBI Taxonomy" id="1797780"/>
    <lineage>
        <taxon>Bacteria</taxon>
        <taxon>Candidatus Daviesiibacteriota</taxon>
    </lineage>
</organism>
<feature type="compositionally biased region" description="Polar residues" evidence="1">
    <location>
        <begin position="1"/>
        <end position="18"/>
    </location>
</feature>
<gene>
    <name evidence="2" type="ORF">A3E45_00310</name>
</gene>
<evidence type="ECO:0000313" key="3">
    <source>
        <dbReference type="Proteomes" id="UP000176405"/>
    </source>
</evidence>
<dbReference type="STRING" id="1797780.A3E45_00310"/>